<comment type="caution">
    <text evidence="1">The sequence shown here is derived from an EMBL/GenBank/DDBJ whole genome shotgun (WGS) entry which is preliminary data.</text>
</comment>
<dbReference type="Proteomes" id="UP001207468">
    <property type="component" value="Unassembled WGS sequence"/>
</dbReference>
<reference evidence="1" key="1">
    <citation type="submission" date="2021-03" db="EMBL/GenBank/DDBJ databases">
        <title>Evolutionary priming and transition to the ectomycorrhizal habit in an iconic lineage of mushroom-forming fungi: is preadaptation a requirement?</title>
        <authorList>
            <consortium name="DOE Joint Genome Institute"/>
            <person name="Looney B.P."/>
            <person name="Miyauchi S."/>
            <person name="Morin E."/>
            <person name="Drula E."/>
            <person name="Courty P.E."/>
            <person name="Chicoki N."/>
            <person name="Fauchery L."/>
            <person name="Kohler A."/>
            <person name="Kuo A."/>
            <person name="LaButti K."/>
            <person name="Pangilinan J."/>
            <person name="Lipzen A."/>
            <person name="Riley R."/>
            <person name="Andreopoulos W."/>
            <person name="He G."/>
            <person name="Johnson J."/>
            <person name="Barry K.W."/>
            <person name="Grigoriev I.V."/>
            <person name="Nagy L."/>
            <person name="Hibbett D."/>
            <person name="Henrissat B."/>
            <person name="Matheny P.B."/>
            <person name="Labbe J."/>
            <person name="Martin A.F."/>
        </authorList>
    </citation>
    <scope>NUCLEOTIDE SEQUENCE</scope>
    <source>
        <strain evidence="1">BPL698</strain>
    </source>
</reference>
<keyword evidence="2" id="KW-1185">Reference proteome</keyword>
<gene>
    <name evidence="1" type="ORF">F5148DRAFT_1154107</name>
</gene>
<protein>
    <submittedName>
        <fullName evidence="1">Uncharacterized protein</fullName>
    </submittedName>
</protein>
<name>A0ACC0TS66_9AGAM</name>
<accession>A0ACC0TS66</accession>
<dbReference type="EMBL" id="JAGFNK010000782">
    <property type="protein sequence ID" value="KAI9440190.1"/>
    <property type="molecule type" value="Genomic_DNA"/>
</dbReference>
<evidence type="ECO:0000313" key="1">
    <source>
        <dbReference type="EMBL" id="KAI9440190.1"/>
    </source>
</evidence>
<evidence type="ECO:0000313" key="2">
    <source>
        <dbReference type="Proteomes" id="UP001207468"/>
    </source>
</evidence>
<sequence>MSPIRIGCFFWHILLSNWCSEQEQRGEVERCRLWFLKLGLLVASRFDTADFEEVTHLLLNGWAGCQNLALEEPSQEFIDQALVYSRRLILVLDGGFWGFSTWDQSFLLLLGRESWQQCGFVTFCMESSASGILEGLVDRFFFWVAKTWKMSGVSSVVLVSESLELSMDRESSESVISSSQAMGRPRVSKMLIECGGALRTRVVWAIGAKVIAVREMDAAIANDRSAATDRIFSNGAKLDLVAVVFAENAKAGSDMGGASAKGWDCGQEELAECWHGGMEGGGIISGLGSDVVDRHPVHLSDELSQLPVFIALSQFGFFETDGLCEVFWLANGRLLSPQVGAVEIALVVVHEALAAAVLSIIVVIVRLSLEGSVELRLRGCTADLRGG</sequence>
<organism evidence="1 2">
    <name type="scientific">Russula earlei</name>
    <dbReference type="NCBI Taxonomy" id="71964"/>
    <lineage>
        <taxon>Eukaryota</taxon>
        <taxon>Fungi</taxon>
        <taxon>Dikarya</taxon>
        <taxon>Basidiomycota</taxon>
        <taxon>Agaricomycotina</taxon>
        <taxon>Agaricomycetes</taxon>
        <taxon>Russulales</taxon>
        <taxon>Russulaceae</taxon>
        <taxon>Russula</taxon>
    </lineage>
</organism>
<proteinExistence type="predicted"/>